<dbReference type="GeneID" id="19011820"/>
<name>K8FCH9_9CHLO</name>
<accession>K8FCH9</accession>
<keyword evidence="3" id="KW-1185">Reference proteome</keyword>
<reference evidence="2 3" key="1">
    <citation type="submission" date="2011-10" db="EMBL/GenBank/DDBJ databases">
        <authorList>
            <person name="Genoscope - CEA"/>
        </authorList>
    </citation>
    <scope>NUCLEOTIDE SEQUENCE [LARGE SCALE GENOMIC DNA]</scope>
    <source>
        <strain evidence="2 3">RCC 1105</strain>
    </source>
</reference>
<proteinExistence type="predicted"/>
<dbReference type="PANTHER" id="PTHR12136">
    <property type="entry name" value="ENHANCED DISEASE RESISTANCE-RELATED"/>
    <property type="match status" value="1"/>
</dbReference>
<dbReference type="eggNOG" id="ENOG502QQJT">
    <property type="taxonomic scope" value="Eukaryota"/>
</dbReference>
<dbReference type="AlphaFoldDB" id="K8FCH9"/>
<dbReference type="InterPro" id="IPR045096">
    <property type="entry name" value="EDR2-like"/>
</dbReference>
<dbReference type="KEGG" id="bpg:Bathy14g03310"/>
<sequence>MRNLKDLNLKRWRLLSFHNGMSNYQEYLSNQGQIRMNSAKFFKKANVKVFAAPAEIYMAVLESKFLPFDEQVIQEYSQLSRKLDENNTIVTVRFKYDVQSIFKKNSGHCFLRTIYPREDGSYLISFQFSKTNMVEIFISSIFIFLTDILCVQVYSSTRGIEGFQLLYELSPSVIYCNGKINVISVVSCYIAIDGTEAYQIHDDLPMNFLGVLSSRLQNFNMKGTLPTHFWSVPSASDFSIRGRNYLQDRKKIPAKEPFGELIAVDWLFDDRKISDVCSLPHGTFKSSLEKYCNAKSIIFAINLQVPAGPRHFSLVFYYKIEAEVMEGAMIQNFVSCDDKYRNSRFKLIPNVSTGPWIVQSSVGRKPLIVGGALRVEYHKEAQYFEVDIDIGSSAIACSIVRFLCAFACGRSMFSYRSSVRRGITGKVTWICKNNTLGT</sequence>
<dbReference type="Pfam" id="PF07059">
    <property type="entry name" value="EDR2_C"/>
    <property type="match status" value="1"/>
</dbReference>
<dbReference type="OrthoDB" id="568117at2759"/>
<dbReference type="RefSeq" id="XP_007509056.1">
    <property type="nucleotide sequence ID" value="XM_007508994.1"/>
</dbReference>
<evidence type="ECO:0000259" key="1">
    <source>
        <dbReference type="Pfam" id="PF07059"/>
    </source>
</evidence>
<dbReference type="EMBL" id="FO082265">
    <property type="protein sequence ID" value="CCO19513.1"/>
    <property type="molecule type" value="Genomic_DNA"/>
</dbReference>
<protein>
    <recommendedName>
        <fullName evidence="1">Protein ENHANCED DISEASE RESISTANCE 2 C-terminal domain-containing protein</fullName>
    </recommendedName>
</protein>
<organism evidence="2 3">
    <name type="scientific">Bathycoccus prasinos</name>
    <dbReference type="NCBI Taxonomy" id="41875"/>
    <lineage>
        <taxon>Eukaryota</taxon>
        <taxon>Viridiplantae</taxon>
        <taxon>Chlorophyta</taxon>
        <taxon>Mamiellophyceae</taxon>
        <taxon>Mamiellales</taxon>
        <taxon>Bathycoccaceae</taxon>
        <taxon>Bathycoccus</taxon>
    </lineage>
</organism>
<evidence type="ECO:0000313" key="2">
    <source>
        <dbReference type="EMBL" id="CCO19513.1"/>
    </source>
</evidence>
<dbReference type="Proteomes" id="UP000198341">
    <property type="component" value="Chromosome 14"/>
</dbReference>
<dbReference type="PANTHER" id="PTHR12136:SF41">
    <property type="entry name" value="PLECKSTRIN HOMOLOGY (PH) AND LIPID-BINDING START DOMAINS-CONTAINING PROTEIN"/>
    <property type="match status" value="1"/>
</dbReference>
<gene>
    <name evidence="2" type="ordered locus">Bathy14g03310</name>
</gene>
<evidence type="ECO:0000313" key="3">
    <source>
        <dbReference type="Proteomes" id="UP000198341"/>
    </source>
</evidence>
<dbReference type="InterPro" id="IPR009769">
    <property type="entry name" value="EDR2_C"/>
</dbReference>
<feature type="domain" description="Protein ENHANCED DISEASE RESISTANCE 2 C-terminal" evidence="1">
    <location>
        <begin position="230"/>
        <end position="403"/>
    </location>
</feature>